<dbReference type="InterPro" id="IPR015915">
    <property type="entry name" value="Kelch-typ_b-propeller"/>
</dbReference>
<evidence type="ECO:0000313" key="5">
    <source>
        <dbReference type="Proteomes" id="UP001497497"/>
    </source>
</evidence>
<keyword evidence="1" id="KW-0880">Kelch repeat</keyword>
<evidence type="ECO:0000256" key="1">
    <source>
        <dbReference type="ARBA" id="ARBA00022441"/>
    </source>
</evidence>
<accession>A0AAV2I541</accession>
<evidence type="ECO:0000256" key="2">
    <source>
        <dbReference type="ARBA" id="ARBA00022737"/>
    </source>
</evidence>
<evidence type="ECO:0000259" key="3">
    <source>
        <dbReference type="PROSITE" id="PS50097"/>
    </source>
</evidence>
<dbReference type="SUPFAM" id="SSF117281">
    <property type="entry name" value="Kelch motif"/>
    <property type="match status" value="1"/>
</dbReference>
<dbReference type="Gene3D" id="2.120.10.80">
    <property type="entry name" value="Kelch-type beta propeller"/>
    <property type="match status" value="1"/>
</dbReference>
<dbReference type="InterPro" id="IPR000210">
    <property type="entry name" value="BTB/POZ_dom"/>
</dbReference>
<evidence type="ECO:0000313" key="4">
    <source>
        <dbReference type="EMBL" id="CAL1541342.1"/>
    </source>
</evidence>
<name>A0AAV2I541_LYMST</name>
<dbReference type="Proteomes" id="UP001497497">
    <property type="component" value="Unassembled WGS sequence"/>
</dbReference>
<dbReference type="Gene3D" id="1.25.40.420">
    <property type="match status" value="1"/>
</dbReference>
<feature type="non-terminal residue" evidence="4">
    <location>
        <position position="506"/>
    </location>
</feature>
<comment type="caution">
    <text evidence="4">The sequence shown here is derived from an EMBL/GenBank/DDBJ whole genome shotgun (WGS) entry which is preliminary data.</text>
</comment>
<dbReference type="Pfam" id="PF07707">
    <property type="entry name" value="BACK"/>
    <property type="match status" value="1"/>
</dbReference>
<dbReference type="PANTHER" id="PTHR24412:SF441">
    <property type="entry name" value="KELCH-LIKE PROTEIN 28"/>
    <property type="match status" value="1"/>
</dbReference>
<feature type="domain" description="BTB" evidence="3">
    <location>
        <begin position="24"/>
        <end position="91"/>
    </location>
</feature>
<dbReference type="SMART" id="SM00225">
    <property type="entry name" value="BTB"/>
    <property type="match status" value="1"/>
</dbReference>
<dbReference type="InterPro" id="IPR011333">
    <property type="entry name" value="SKP1/BTB/POZ_sf"/>
</dbReference>
<dbReference type="SMART" id="SM00875">
    <property type="entry name" value="BACK"/>
    <property type="match status" value="1"/>
</dbReference>
<dbReference type="InterPro" id="IPR011705">
    <property type="entry name" value="BACK"/>
</dbReference>
<dbReference type="SUPFAM" id="SSF54695">
    <property type="entry name" value="POZ domain"/>
    <property type="match status" value="1"/>
</dbReference>
<dbReference type="Pfam" id="PF01344">
    <property type="entry name" value="Kelch_1"/>
    <property type="match status" value="1"/>
</dbReference>
<gene>
    <name evidence="4" type="ORF">GSLYS_00014948001</name>
</gene>
<dbReference type="Pfam" id="PF00651">
    <property type="entry name" value="BTB"/>
    <property type="match status" value="1"/>
</dbReference>
<dbReference type="PANTHER" id="PTHR24412">
    <property type="entry name" value="KELCH PROTEIN"/>
    <property type="match status" value="1"/>
</dbReference>
<dbReference type="EMBL" id="CAXITT010000425">
    <property type="protein sequence ID" value="CAL1541342.1"/>
    <property type="molecule type" value="Genomic_DNA"/>
</dbReference>
<dbReference type="PROSITE" id="PS50097">
    <property type="entry name" value="BTB"/>
    <property type="match status" value="1"/>
</dbReference>
<protein>
    <recommendedName>
        <fullName evidence="3">BTB domain-containing protein</fullName>
    </recommendedName>
</protein>
<sequence length="506" mass="57897">MNSESPTNSKTSIWSAHDYDSRVSDLTLLIESCEFRVHKDVLQRSCDYFRAMFSSQMVETTKEVITLKSFMAEPCKVLFEGCYTGTLPLTEANIFSVTETAHMFNTYTLLFCQCTQYLTNLINLNMVFDIMHFSESLCLNDVYSSARKFCLGHFMEMSCSSSFLGLSVPELCDYLSDKYLAVEEEVHVVRAVSSWLEHNESDKLTRSMVQQIVNACIYKKHDCGGSKAIIGHLMELIPLLFLNEIFQCYLTERTKPKDMFFFWSQFEPSHHDGLVDIIKVSPTTWEGVKFDQMTDVEQRPGYDMGSAIYCLSGLYVFLSGGGSKFGSVLWIKNIWCFDFSAPPPRWKVVGDLKETRRHHAMVAVGGRLYLFGGFGKFRCKNTKLECFDLVTGRTWENLPEMPTHEVNPVTAVHQHNIFYIERQWNILCFDSHVKQWKQFELNFSIPRNYLPVSLHIDPRTPDTFLAVFREWTKFSLKSLHLNTASGITCVGPGASSGITCVDLGAW</sequence>
<organism evidence="4 5">
    <name type="scientific">Lymnaea stagnalis</name>
    <name type="common">Great pond snail</name>
    <name type="synonym">Helix stagnalis</name>
    <dbReference type="NCBI Taxonomy" id="6523"/>
    <lineage>
        <taxon>Eukaryota</taxon>
        <taxon>Metazoa</taxon>
        <taxon>Spiralia</taxon>
        <taxon>Lophotrochozoa</taxon>
        <taxon>Mollusca</taxon>
        <taxon>Gastropoda</taxon>
        <taxon>Heterobranchia</taxon>
        <taxon>Euthyneura</taxon>
        <taxon>Panpulmonata</taxon>
        <taxon>Hygrophila</taxon>
        <taxon>Lymnaeoidea</taxon>
        <taxon>Lymnaeidae</taxon>
        <taxon>Lymnaea</taxon>
    </lineage>
</organism>
<dbReference type="InterPro" id="IPR006652">
    <property type="entry name" value="Kelch_1"/>
</dbReference>
<dbReference type="AlphaFoldDB" id="A0AAV2I541"/>
<reference evidence="4 5" key="1">
    <citation type="submission" date="2024-04" db="EMBL/GenBank/DDBJ databases">
        <authorList>
            <consortium name="Genoscope - CEA"/>
            <person name="William W."/>
        </authorList>
    </citation>
    <scope>NUCLEOTIDE SEQUENCE [LARGE SCALE GENOMIC DNA]</scope>
</reference>
<dbReference type="Gene3D" id="3.30.710.10">
    <property type="entry name" value="Potassium Channel Kv1.1, Chain A"/>
    <property type="match status" value="1"/>
</dbReference>
<keyword evidence="5" id="KW-1185">Reference proteome</keyword>
<keyword evidence="2" id="KW-0677">Repeat</keyword>
<proteinExistence type="predicted"/>
<dbReference type="CDD" id="cd18186">
    <property type="entry name" value="BTB_POZ_ZBTB_KLHL-like"/>
    <property type="match status" value="1"/>
</dbReference>